<keyword evidence="7 14" id="KW-0597">Phosphoprotein</keyword>
<dbReference type="Pfam" id="PF02518">
    <property type="entry name" value="HATPase_c"/>
    <property type="match status" value="1"/>
</dbReference>
<dbReference type="InterPro" id="IPR010808">
    <property type="entry name" value="CheA_P2-bd"/>
</dbReference>
<evidence type="ECO:0000256" key="8">
    <source>
        <dbReference type="ARBA" id="ARBA00022679"/>
    </source>
</evidence>
<evidence type="ECO:0000256" key="6">
    <source>
        <dbReference type="ARBA" id="ARBA00022500"/>
    </source>
</evidence>
<dbReference type="InterPro" id="IPR003594">
    <property type="entry name" value="HATPase_dom"/>
</dbReference>
<organism evidence="19 20">
    <name type="scientific">Candidatus Clostridium stratigraminis</name>
    <dbReference type="NCBI Taxonomy" id="3381661"/>
    <lineage>
        <taxon>Bacteria</taxon>
        <taxon>Bacillati</taxon>
        <taxon>Bacillota</taxon>
        <taxon>Clostridia</taxon>
        <taxon>Eubacteriales</taxon>
        <taxon>Clostridiaceae</taxon>
        <taxon>Clostridium</taxon>
    </lineage>
</organism>
<dbReference type="Gene3D" id="2.30.30.40">
    <property type="entry name" value="SH3 Domains"/>
    <property type="match status" value="1"/>
</dbReference>
<dbReference type="SMART" id="SM00073">
    <property type="entry name" value="HPT"/>
    <property type="match status" value="1"/>
</dbReference>
<evidence type="ECO:0000256" key="3">
    <source>
        <dbReference type="ARBA" id="ARBA00012438"/>
    </source>
</evidence>
<evidence type="ECO:0000256" key="15">
    <source>
        <dbReference type="SAM" id="MobiDB-lite"/>
    </source>
</evidence>
<dbReference type="InterPro" id="IPR036890">
    <property type="entry name" value="HATPase_C_sf"/>
</dbReference>
<dbReference type="InterPro" id="IPR036641">
    <property type="entry name" value="HPT_dom_sf"/>
</dbReference>
<keyword evidence="9" id="KW-0547">Nucleotide-binding</keyword>
<dbReference type="PROSITE" id="PS50109">
    <property type="entry name" value="HIS_KIN"/>
    <property type="match status" value="1"/>
</dbReference>
<protein>
    <recommendedName>
        <fullName evidence="4">Chemotaxis protein CheA</fullName>
        <ecNumber evidence="3">2.7.13.3</ecNumber>
    </recommendedName>
</protein>
<comment type="caution">
    <text evidence="19">The sequence shown here is derived from an EMBL/GenBank/DDBJ whole genome shotgun (WGS) entry which is preliminary data.</text>
</comment>
<keyword evidence="10" id="KW-0418">Kinase</keyword>
<evidence type="ECO:0000256" key="9">
    <source>
        <dbReference type="ARBA" id="ARBA00022741"/>
    </source>
</evidence>
<evidence type="ECO:0000256" key="4">
    <source>
        <dbReference type="ARBA" id="ARBA00021495"/>
    </source>
</evidence>
<comment type="subcellular location">
    <subcellularLocation>
        <location evidence="2">Cytoplasm</location>
    </subcellularLocation>
</comment>
<evidence type="ECO:0000256" key="1">
    <source>
        <dbReference type="ARBA" id="ARBA00000085"/>
    </source>
</evidence>
<evidence type="ECO:0000259" key="16">
    <source>
        <dbReference type="PROSITE" id="PS50109"/>
    </source>
</evidence>
<dbReference type="Pfam" id="PF01584">
    <property type="entry name" value="CheW"/>
    <property type="match status" value="1"/>
</dbReference>
<feature type="modified residue" description="Phosphohistidine" evidence="14">
    <location>
        <position position="51"/>
    </location>
</feature>
<dbReference type="EMBL" id="JBJHZZ010000012">
    <property type="protein sequence ID" value="MFL0248064.1"/>
    <property type="molecule type" value="Genomic_DNA"/>
</dbReference>
<evidence type="ECO:0000256" key="14">
    <source>
        <dbReference type="PROSITE-ProRule" id="PRU00110"/>
    </source>
</evidence>
<evidence type="ECO:0000313" key="19">
    <source>
        <dbReference type="EMBL" id="MFL0248064.1"/>
    </source>
</evidence>
<dbReference type="Gene3D" id="3.30.565.10">
    <property type="entry name" value="Histidine kinase-like ATPase, C-terminal domain"/>
    <property type="match status" value="1"/>
</dbReference>
<dbReference type="SUPFAM" id="SSF55874">
    <property type="entry name" value="ATPase domain of HSP90 chaperone/DNA topoisomerase II/histidine kinase"/>
    <property type="match status" value="1"/>
</dbReference>
<keyword evidence="20" id="KW-1185">Reference proteome</keyword>
<evidence type="ECO:0000313" key="20">
    <source>
        <dbReference type="Proteomes" id="UP001623591"/>
    </source>
</evidence>
<feature type="compositionally biased region" description="Low complexity" evidence="15">
    <location>
        <begin position="296"/>
        <end position="307"/>
    </location>
</feature>
<dbReference type="InterPro" id="IPR051315">
    <property type="entry name" value="Bact_Chemotaxis_CheA"/>
</dbReference>
<dbReference type="PROSITE" id="PS50894">
    <property type="entry name" value="HPT"/>
    <property type="match status" value="1"/>
</dbReference>
<evidence type="ECO:0000259" key="18">
    <source>
        <dbReference type="PROSITE" id="PS50894"/>
    </source>
</evidence>
<dbReference type="SUPFAM" id="SSF50341">
    <property type="entry name" value="CheW-like"/>
    <property type="match status" value="1"/>
</dbReference>
<dbReference type="InterPro" id="IPR002545">
    <property type="entry name" value="CheW-lke_dom"/>
</dbReference>
<dbReference type="InterPro" id="IPR037052">
    <property type="entry name" value="CheA-like_P2_sf"/>
</dbReference>
<dbReference type="InterPro" id="IPR036061">
    <property type="entry name" value="CheW-like_dom_sf"/>
</dbReference>
<keyword evidence="6" id="KW-0145">Chemotaxis</keyword>
<feature type="domain" description="HPt" evidence="18">
    <location>
        <begin position="3"/>
        <end position="110"/>
    </location>
</feature>
<evidence type="ECO:0000259" key="17">
    <source>
        <dbReference type="PROSITE" id="PS50851"/>
    </source>
</evidence>
<dbReference type="PRINTS" id="PR00344">
    <property type="entry name" value="BCTRLSENSOR"/>
</dbReference>
<evidence type="ECO:0000256" key="11">
    <source>
        <dbReference type="ARBA" id="ARBA00022840"/>
    </source>
</evidence>
<feature type="domain" description="CheW-like" evidence="17">
    <location>
        <begin position="576"/>
        <end position="708"/>
    </location>
</feature>
<dbReference type="InterPro" id="IPR008207">
    <property type="entry name" value="Sig_transdc_His_kin_Hpt_dom"/>
</dbReference>
<dbReference type="PANTHER" id="PTHR43395">
    <property type="entry name" value="SENSOR HISTIDINE KINASE CHEA"/>
    <property type="match status" value="1"/>
</dbReference>
<dbReference type="InterPro" id="IPR037006">
    <property type="entry name" value="CheA-like_homodim_sf"/>
</dbReference>
<dbReference type="InterPro" id="IPR035891">
    <property type="entry name" value="CheY-binding_CheA"/>
</dbReference>
<reference evidence="19 20" key="1">
    <citation type="submission" date="2024-11" db="EMBL/GenBank/DDBJ databases">
        <authorList>
            <person name="Heng Y.C."/>
            <person name="Lim A.C.H."/>
            <person name="Lee J.K.Y."/>
            <person name="Kittelmann S."/>
        </authorList>
    </citation>
    <scope>NUCLEOTIDE SEQUENCE [LARGE SCALE GENOMIC DNA]</scope>
    <source>
        <strain evidence="19 20">WILCCON 0185</strain>
    </source>
</reference>
<evidence type="ECO:0000256" key="7">
    <source>
        <dbReference type="ARBA" id="ARBA00022553"/>
    </source>
</evidence>
<evidence type="ECO:0000256" key="13">
    <source>
        <dbReference type="ARBA" id="ARBA00035100"/>
    </source>
</evidence>
<keyword evidence="11" id="KW-0067">ATP-binding</keyword>
<dbReference type="SMART" id="SM00387">
    <property type="entry name" value="HATPase_c"/>
    <property type="match status" value="1"/>
</dbReference>
<evidence type="ECO:0000256" key="2">
    <source>
        <dbReference type="ARBA" id="ARBA00004496"/>
    </source>
</evidence>
<keyword evidence="8" id="KW-0808">Transferase</keyword>
<evidence type="ECO:0000256" key="12">
    <source>
        <dbReference type="ARBA" id="ARBA00023012"/>
    </source>
</evidence>
<dbReference type="PROSITE" id="PS50851">
    <property type="entry name" value="CHEW"/>
    <property type="match status" value="1"/>
</dbReference>
<dbReference type="Gene3D" id="1.10.287.560">
    <property type="entry name" value="Histidine kinase CheA-like, homodimeric domain"/>
    <property type="match status" value="1"/>
</dbReference>
<dbReference type="SUPFAM" id="SSF55052">
    <property type="entry name" value="CheY-binding domain of CheA"/>
    <property type="match status" value="1"/>
</dbReference>
<evidence type="ECO:0000256" key="5">
    <source>
        <dbReference type="ARBA" id="ARBA00022490"/>
    </source>
</evidence>
<keyword evidence="5" id="KW-0963">Cytoplasm</keyword>
<dbReference type="SUPFAM" id="SSF47226">
    <property type="entry name" value="Histidine-containing phosphotransfer domain, HPT domain"/>
    <property type="match status" value="1"/>
</dbReference>
<dbReference type="EC" id="2.7.13.3" evidence="3"/>
<keyword evidence="12" id="KW-0902">Two-component regulatory system</keyword>
<dbReference type="Proteomes" id="UP001623591">
    <property type="component" value="Unassembled WGS sequence"/>
</dbReference>
<dbReference type="Pfam" id="PF07194">
    <property type="entry name" value="P2"/>
    <property type="match status" value="1"/>
</dbReference>
<feature type="region of interest" description="Disordered" evidence="15">
    <location>
        <begin position="285"/>
        <end position="316"/>
    </location>
</feature>
<dbReference type="Gene3D" id="3.30.70.1110">
    <property type="entry name" value="Histidine kinase CheA-like, P2 response regulator-binding domain"/>
    <property type="match status" value="1"/>
</dbReference>
<feature type="domain" description="Histidine kinase" evidence="16">
    <location>
        <begin position="370"/>
        <end position="574"/>
    </location>
</feature>
<dbReference type="InterPro" id="IPR036097">
    <property type="entry name" value="HisK_dim/P_sf"/>
</dbReference>
<dbReference type="InterPro" id="IPR005467">
    <property type="entry name" value="His_kinase_dom"/>
</dbReference>
<dbReference type="PANTHER" id="PTHR43395:SF10">
    <property type="entry name" value="CHEMOTAXIS PROTEIN CHEA"/>
    <property type="match status" value="1"/>
</dbReference>
<dbReference type="CDD" id="cd16916">
    <property type="entry name" value="HATPase_CheA-like"/>
    <property type="match status" value="1"/>
</dbReference>
<evidence type="ECO:0000256" key="10">
    <source>
        <dbReference type="ARBA" id="ARBA00022777"/>
    </source>
</evidence>
<dbReference type="Gene3D" id="1.20.120.160">
    <property type="entry name" value="HPT domain"/>
    <property type="match status" value="1"/>
</dbReference>
<dbReference type="SMART" id="SM00260">
    <property type="entry name" value="CheW"/>
    <property type="match status" value="1"/>
</dbReference>
<dbReference type="Pfam" id="PF01627">
    <property type="entry name" value="Hpt"/>
    <property type="match status" value="1"/>
</dbReference>
<sequence>MSSNEGREPMLDMFIFETFQLIEQLELAILNSEKAQKFSEETVNEIFRIMHTIKGSSAMMLLNDISGLAHSIEDLFFYIRETKEICVDYSRLADIVLKFVDFIRYEVGKLDNGQDADGNSSDLTAEIKNYLYGIKGLENINDNANSSISEKVEEKEQQRYYIAKDKVQTKNKNNCNYHALVYFVDDCAMENIRAFTIIHNLKQIARNIEYYPEDIVENDDTDKIIREEGFNIIFESDKNIKELEDFFAKTIFLKELKLEHFDNNIEIHEVQNRLRAKASKGSLNTELSNINEGPNKESSNSNNNESSGTNKPGIDKQELYGHASQSMINVSVDKLDKLMDLVGELVISEAMVTQNPELKNLELDNFYKAARQLNKITSELQDIVMAIRMIPLTNTFQKMNRIVRDMSKKLEKEVELQLIGEETEVDKNIIEQISDPLMHLVRNAIDHGIESKAERILLNKNEKAKLTLEAKNAGGDVLISVKDDGNGLDKTKIYDKAKEHGIINKSIDEMSDKEIYSLILLPGFSTNEQVTEYSGRGVGMDVVSKNIDSIGGSILIESLQGYGTTITLKIPLTMAIIDGINISVGKARYTVPTPTIKEFFRVKEKDIITDPDGNEMIMVRGECYPILRLHSHFGVNTQIKKLQDGIIVMVESESRLLCLFCDFLLGEQEVVVKPLPKYIKKVKGVAGCTLLGDGSISLILDTAVLMNN</sequence>
<dbReference type="CDD" id="cd00088">
    <property type="entry name" value="HPT"/>
    <property type="match status" value="1"/>
</dbReference>
<proteinExistence type="predicted"/>
<name>A0ABW8T653_9CLOT</name>
<dbReference type="InterPro" id="IPR004358">
    <property type="entry name" value="Sig_transdc_His_kin-like_C"/>
</dbReference>
<dbReference type="SUPFAM" id="SSF47384">
    <property type="entry name" value="Homodimeric domain of signal transducing histidine kinase"/>
    <property type="match status" value="1"/>
</dbReference>
<comment type="catalytic activity">
    <reaction evidence="1">
        <text>ATP + protein L-histidine = ADP + protein N-phospho-L-histidine.</text>
        <dbReference type="EC" id="2.7.13.3"/>
    </reaction>
</comment>
<dbReference type="SMART" id="SM01231">
    <property type="entry name" value="H-kinase_dim"/>
    <property type="match status" value="1"/>
</dbReference>
<dbReference type="Pfam" id="PF02895">
    <property type="entry name" value="H-kinase_dim"/>
    <property type="match status" value="1"/>
</dbReference>
<dbReference type="InterPro" id="IPR004105">
    <property type="entry name" value="CheA-like_dim"/>
</dbReference>
<dbReference type="RefSeq" id="WP_406770496.1">
    <property type="nucleotide sequence ID" value="NZ_JBJHZZ010000012.1"/>
</dbReference>
<comment type="function">
    <text evidence="13">Involved in the transmission of sensory signals from the chemoreceptors to the flagellar motors. CheA is autophosphorylated; it can transfer its phosphate group to either CheB or CheY.</text>
</comment>
<accession>A0ABW8T653</accession>
<gene>
    <name evidence="19" type="ORF">ACJDUG_13930</name>
</gene>